<dbReference type="PANTHER" id="PTHR16172:SF2">
    <property type="entry name" value="MAJOR FACILITATOR SUPERFAMILY DOMAIN-CONTAINING PROTEIN 6"/>
    <property type="match status" value="1"/>
</dbReference>
<evidence type="ECO:0000256" key="3">
    <source>
        <dbReference type="ARBA" id="ARBA00022692"/>
    </source>
</evidence>
<proteinExistence type="inferred from homology"/>
<feature type="transmembrane region" description="Helical" evidence="7">
    <location>
        <begin position="82"/>
        <end position="101"/>
    </location>
</feature>
<dbReference type="CDD" id="cd17335">
    <property type="entry name" value="MFS_MFSD6"/>
    <property type="match status" value="1"/>
</dbReference>
<feature type="transmembrane region" description="Helical" evidence="7">
    <location>
        <begin position="404"/>
        <end position="423"/>
    </location>
</feature>
<dbReference type="Proteomes" id="UP001208570">
    <property type="component" value="Unassembled WGS sequence"/>
</dbReference>
<feature type="compositionally biased region" description="Basic and acidic residues" evidence="6">
    <location>
        <begin position="213"/>
        <end position="239"/>
    </location>
</feature>
<feature type="transmembrane region" description="Helical" evidence="7">
    <location>
        <begin position="325"/>
        <end position="346"/>
    </location>
</feature>
<feature type="transmembrane region" description="Helical" evidence="7">
    <location>
        <begin position="142"/>
        <end position="160"/>
    </location>
</feature>
<dbReference type="PANTHER" id="PTHR16172">
    <property type="entry name" value="MAJOR FACILITATOR SUPERFAMILY DOMAIN-CONTAINING PROTEIN 6-LIKE"/>
    <property type="match status" value="1"/>
</dbReference>
<evidence type="ECO:0000256" key="5">
    <source>
        <dbReference type="ARBA" id="ARBA00023136"/>
    </source>
</evidence>
<dbReference type="EMBL" id="JAODUP010000141">
    <property type="protein sequence ID" value="KAK2160040.1"/>
    <property type="molecule type" value="Genomic_DNA"/>
</dbReference>
<feature type="transmembrane region" description="Helical" evidence="7">
    <location>
        <begin position="568"/>
        <end position="589"/>
    </location>
</feature>
<organism evidence="9 10">
    <name type="scientific">Paralvinella palmiformis</name>
    <dbReference type="NCBI Taxonomy" id="53620"/>
    <lineage>
        <taxon>Eukaryota</taxon>
        <taxon>Metazoa</taxon>
        <taxon>Spiralia</taxon>
        <taxon>Lophotrochozoa</taxon>
        <taxon>Annelida</taxon>
        <taxon>Polychaeta</taxon>
        <taxon>Sedentaria</taxon>
        <taxon>Canalipalpata</taxon>
        <taxon>Terebellida</taxon>
        <taxon>Terebelliformia</taxon>
        <taxon>Alvinellidae</taxon>
        <taxon>Paralvinella</taxon>
    </lineage>
</organism>
<dbReference type="GO" id="GO:0016020">
    <property type="term" value="C:membrane"/>
    <property type="evidence" value="ECO:0007669"/>
    <property type="project" value="UniProtKB-SubCell"/>
</dbReference>
<feature type="region of interest" description="Disordered" evidence="6">
    <location>
        <begin position="464"/>
        <end position="498"/>
    </location>
</feature>
<reference evidence="9" key="1">
    <citation type="journal article" date="2023" name="Mol. Biol. Evol.">
        <title>Third-Generation Sequencing Reveals the Adaptive Role of the Epigenome in Three Deep-Sea Polychaetes.</title>
        <authorList>
            <person name="Perez M."/>
            <person name="Aroh O."/>
            <person name="Sun Y."/>
            <person name="Lan Y."/>
            <person name="Juniper S.K."/>
            <person name="Young C.R."/>
            <person name="Angers B."/>
            <person name="Qian P.Y."/>
        </authorList>
    </citation>
    <scope>NUCLEOTIDE SEQUENCE</scope>
    <source>
        <strain evidence="9">P08H-3</strain>
    </source>
</reference>
<evidence type="ECO:0000256" key="4">
    <source>
        <dbReference type="ARBA" id="ARBA00022989"/>
    </source>
</evidence>
<sequence>MDGPPKDIYEGYGGSPGDTFGSFDVDGETDKKKKDATNGTSTLGGIAAGIGNVASGGTAAGRDFLDSLFSNMNYDLLVSKTFYFFFFAAFGSLFPLIAVYFKQLGMNPTQTGILIGFRPFVEFVSGPFWSNIADRWNKWKQILLFSLFCWVAFTLALAFVSPPPDSCLVHNGSAIIVVPPWMATNRHKRALREDQPGYAAGLAVGSRGPVAAGDHRGEQTAKSDDAQGKGKTGAGRESEQQPEDFITTAESVSPSRNPMSTTPYNWFAEGRTVRFLPHPRIDDYGKSPLPLDHKDIANLDEIDARGLVSPPLSAVVYKSVEIQKIFLILLLLMIIGEFLSAPAIELADAATLGYLGDDMENYGRQRLFGSLGWAISMFFVGIALDHSNIFPNHPCGNEQLVDRNYTVCFAVFSVLMCCAFIAATQFRFKEAMDGDVGIQLNDLKDRVMDRVQAKIIKIRKSDRQSLISSDDDTPDYGYDQHKTGNGAPSSRDTTPAGGVVLDPDRKLQISLQENAGQPTGGAAVPGAKEDDSTTKPSPYVPRGRPGQSGRLPQWVPVLKMFGTVNHGAVLFILWFMGFGVGLVFTFLFWHLQDMHGTPTLFGIASVINHVSEVCVYFFSKRLITKLGHINVLYIGMLGNVARYMYISYLHSPWWVLPFEFLQDAVNMHFLCMPVEVKVNETQSVIRYNPDSMIRNVDHIHDGGDDGPISRPHPSTTSFAIASDPGHGIMS</sequence>
<accession>A0AAD9JWK3</accession>
<feature type="transmembrane region" description="Helical" evidence="7">
    <location>
        <begin position="631"/>
        <end position="650"/>
    </location>
</feature>
<keyword evidence="3 7" id="KW-0812">Transmembrane</keyword>
<protein>
    <recommendedName>
        <fullName evidence="8">Major facilitator superfamily associated domain-containing protein</fullName>
    </recommendedName>
</protein>
<feature type="region of interest" description="Disordered" evidence="6">
    <location>
        <begin position="209"/>
        <end position="243"/>
    </location>
</feature>
<dbReference type="InterPro" id="IPR024989">
    <property type="entry name" value="MFS_assoc_dom"/>
</dbReference>
<comment type="subcellular location">
    <subcellularLocation>
        <location evidence="1">Membrane</location>
        <topology evidence="1">Multi-pass membrane protein</topology>
    </subcellularLocation>
</comment>
<feature type="region of interest" description="Disordered" evidence="6">
    <location>
        <begin position="513"/>
        <end position="547"/>
    </location>
</feature>
<dbReference type="SUPFAM" id="SSF103473">
    <property type="entry name" value="MFS general substrate transporter"/>
    <property type="match status" value="2"/>
</dbReference>
<keyword evidence="5 7" id="KW-0472">Membrane</keyword>
<evidence type="ECO:0000256" key="2">
    <source>
        <dbReference type="ARBA" id="ARBA00005241"/>
    </source>
</evidence>
<feature type="transmembrane region" description="Helical" evidence="7">
    <location>
        <begin position="601"/>
        <end position="619"/>
    </location>
</feature>
<feature type="domain" description="Major facilitator superfamily associated" evidence="8">
    <location>
        <begin position="80"/>
        <end position="662"/>
    </location>
</feature>
<evidence type="ECO:0000256" key="1">
    <source>
        <dbReference type="ARBA" id="ARBA00004141"/>
    </source>
</evidence>
<evidence type="ECO:0000313" key="10">
    <source>
        <dbReference type="Proteomes" id="UP001208570"/>
    </source>
</evidence>
<dbReference type="Pfam" id="PF12832">
    <property type="entry name" value="MFS_1_like"/>
    <property type="match status" value="1"/>
</dbReference>
<dbReference type="Gene3D" id="1.20.1250.20">
    <property type="entry name" value="MFS general substrate transporter like domains"/>
    <property type="match status" value="3"/>
</dbReference>
<evidence type="ECO:0000313" key="9">
    <source>
        <dbReference type="EMBL" id="KAK2160040.1"/>
    </source>
</evidence>
<feature type="transmembrane region" description="Helical" evidence="7">
    <location>
        <begin position="367"/>
        <end position="384"/>
    </location>
</feature>
<dbReference type="InterPro" id="IPR051717">
    <property type="entry name" value="MFS_MFSD6"/>
</dbReference>
<keyword evidence="4 7" id="KW-1133">Transmembrane helix</keyword>
<evidence type="ECO:0000256" key="7">
    <source>
        <dbReference type="SAM" id="Phobius"/>
    </source>
</evidence>
<name>A0AAD9JWK3_9ANNE</name>
<comment type="similarity">
    <text evidence="2">Belongs to the major facilitator superfamily. MFSD6 family.</text>
</comment>
<comment type="caution">
    <text evidence="9">The sequence shown here is derived from an EMBL/GenBank/DDBJ whole genome shotgun (WGS) entry which is preliminary data.</text>
</comment>
<keyword evidence="10" id="KW-1185">Reference proteome</keyword>
<evidence type="ECO:0000256" key="6">
    <source>
        <dbReference type="SAM" id="MobiDB-lite"/>
    </source>
</evidence>
<dbReference type="AlphaFoldDB" id="A0AAD9JWK3"/>
<feature type="region of interest" description="Disordered" evidence="6">
    <location>
        <begin position="703"/>
        <end position="730"/>
    </location>
</feature>
<gene>
    <name evidence="9" type="ORF">LSH36_141g03028</name>
</gene>
<dbReference type="InterPro" id="IPR036259">
    <property type="entry name" value="MFS_trans_sf"/>
</dbReference>
<evidence type="ECO:0000259" key="8">
    <source>
        <dbReference type="Pfam" id="PF12832"/>
    </source>
</evidence>
<feature type="region of interest" description="Disordered" evidence="6">
    <location>
        <begin position="1"/>
        <end position="36"/>
    </location>
</feature>